<keyword evidence="2" id="KW-1185">Reference proteome</keyword>
<name>A0AAE1MAN2_9FABA</name>
<sequence length="75" mass="8487">MMSLQSNLSEVAVYPSSCFQGEPTWCCCISNDISGFTELSWTIACGKTRRFSPPLLPFAIHTPYKEQFTQTIYLL</sequence>
<dbReference type="Proteomes" id="UP001293593">
    <property type="component" value="Unassembled WGS sequence"/>
</dbReference>
<gene>
    <name evidence="1" type="ORF">QN277_014456</name>
</gene>
<dbReference type="AlphaFoldDB" id="A0AAE1MAN2"/>
<comment type="caution">
    <text evidence="1">The sequence shown here is derived from an EMBL/GenBank/DDBJ whole genome shotgun (WGS) entry which is preliminary data.</text>
</comment>
<proteinExistence type="predicted"/>
<accession>A0AAE1MAN2</accession>
<dbReference type="EMBL" id="JAWXYG010000022">
    <property type="protein sequence ID" value="KAK4252716.1"/>
    <property type="molecule type" value="Genomic_DNA"/>
</dbReference>
<organism evidence="1 2">
    <name type="scientific">Acacia crassicarpa</name>
    <name type="common">northern wattle</name>
    <dbReference type="NCBI Taxonomy" id="499986"/>
    <lineage>
        <taxon>Eukaryota</taxon>
        <taxon>Viridiplantae</taxon>
        <taxon>Streptophyta</taxon>
        <taxon>Embryophyta</taxon>
        <taxon>Tracheophyta</taxon>
        <taxon>Spermatophyta</taxon>
        <taxon>Magnoliopsida</taxon>
        <taxon>eudicotyledons</taxon>
        <taxon>Gunneridae</taxon>
        <taxon>Pentapetalae</taxon>
        <taxon>rosids</taxon>
        <taxon>fabids</taxon>
        <taxon>Fabales</taxon>
        <taxon>Fabaceae</taxon>
        <taxon>Caesalpinioideae</taxon>
        <taxon>mimosoid clade</taxon>
        <taxon>Acacieae</taxon>
        <taxon>Acacia</taxon>
    </lineage>
</organism>
<protein>
    <submittedName>
        <fullName evidence="1">Uncharacterized protein</fullName>
    </submittedName>
</protein>
<reference evidence="1" key="1">
    <citation type="submission" date="2023-10" db="EMBL/GenBank/DDBJ databases">
        <title>Chromosome-level genome of the transformable northern wattle, Acacia crassicarpa.</title>
        <authorList>
            <person name="Massaro I."/>
            <person name="Sinha N.R."/>
            <person name="Poethig S."/>
            <person name="Leichty A.R."/>
        </authorList>
    </citation>
    <scope>NUCLEOTIDE SEQUENCE</scope>
    <source>
        <strain evidence="1">Acra3RX</strain>
        <tissue evidence="1">Leaf</tissue>
    </source>
</reference>
<evidence type="ECO:0000313" key="1">
    <source>
        <dbReference type="EMBL" id="KAK4252716.1"/>
    </source>
</evidence>
<evidence type="ECO:0000313" key="2">
    <source>
        <dbReference type="Proteomes" id="UP001293593"/>
    </source>
</evidence>